<proteinExistence type="predicted"/>
<dbReference type="InterPro" id="IPR001962">
    <property type="entry name" value="Asn_synthase"/>
</dbReference>
<dbReference type="RefSeq" id="WP_204636577.1">
    <property type="nucleotide sequence ID" value="NZ_JADIKC010000005.1"/>
</dbReference>
<accession>A0ABS2JSY9</accession>
<comment type="caution">
    <text evidence="2">The sequence shown here is derived from an EMBL/GenBank/DDBJ whole genome shotgun (WGS) entry which is preliminary data.</text>
</comment>
<feature type="domain" description="Asparagine synthetase" evidence="1">
    <location>
        <begin position="209"/>
        <end position="376"/>
    </location>
</feature>
<gene>
    <name evidence="2" type="ORF">ISP20_13350</name>
</gene>
<name>A0ABS2JSY9_9GAMM</name>
<evidence type="ECO:0000259" key="1">
    <source>
        <dbReference type="Pfam" id="PF00733"/>
    </source>
</evidence>
<dbReference type="SUPFAM" id="SSF52402">
    <property type="entry name" value="Adenine nucleotide alpha hydrolases-like"/>
    <property type="match status" value="1"/>
</dbReference>
<keyword evidence="3" id="KW-1185">Reference proteome</keyword>
<evidence type="ECO:0000313" key="3">
    <source>
        <dbReference type="Proteomes" id="UP001430065"/>
    </source>
</evidence>
<dbReference type="Gene3D" id="3.40.50.620">
    <property type="entry name" value="HUPs"/>
    <property type="match status" value="1"/>
</dbReference>
<evidence type="ECO:0000313" key="2">
    <source>
        <dbReference type="EMBL" id="MBM7122145.1"/>
    </source>
</evidence>
<reference evidence="2 3" key="1">
    <citation type="submission" date="2020-10" db="EMBL/GenBank/DDBJ databases">
        <title>Phylogeny of dyella-like bacteria.</title>
        <authorList>
            <person name="Fu J."/>
        </authorList>
    </citation>
    <scope>NUCLEOTIDE SEQUENCE [LARGE SCALE GENOMIC DNA]</scope>
    <source>
        <strain evidence="2 3">THG-B117</strain>
    </source>
</reference>
<sequence>MLKAEIALHDLSHQPEWREGALTIGGSRIEPYAHSALETLFAHTEGQWIFVVRERHASMSLHANVIDGPLDAQHFAELHRACVMWPLDYVMIEVAKAGHRIKIRAGMYGAAPLYCRAKTSALTLSWDLADFLAGPLSIDLDIASRFLALGSIYSAQHICSGITMLTERAMLFAEPGKAHYHYPAAIDTSAQSPEPLDDAEADEAFGKILHGIVSSRPTSSGRIATELSGGMDSATVACALTKAYGVVASKGILLDGDERKSQVARRTKIVERLRLIDETVDIDAHLPTLDLQPGETRVYPHAELYLEAFDSLWGKARAQGCELLFTGVGGDELFPTYQSETTRHTDTSGELVEQARYHATGLLTSRAQATVDSSRLFDAPAGPIPVSSLLAGTCQAPHLLRHGLWPVNPLSDPRLVAFCYRLPPASRHRRALMQRYLAASLGADVFPPNYAKETFSAVLPALISRQEQSLASQLRECALADLGLVDHGAVLALLREVAATRSDAPAAPLISFLWLERFVRQLA</sequence>
<dbReference type="InterPro" id="IPR014729">
    <property type="entry name" value="Rossmann-like_a/b/a_fold"/>
</dbReference>
<organism evidence="2 3">
    <name type="scientific">Dyella kyungheensis</name>
    <dbReference type="NCBI Taxonomy" id="1242174"/>
    <lineage>
        <taxon>Bacteria</taxon>
        <taxon>Pseudomonadati</taxon>
        <taxon>Pseudomonadota</taxon>
        <taxon>Gammaproteobacteria</taxon>
        <taxon>Lysobacterales</taxon>
        <taxon>Rhodanobacteraceae</taxon>
        <taxon>Dyella</taxon>
    </lineage>
</organism>
<dbReference type="EMBL" id="JADIKC010000005">
    <property type="protein sequence ID" value="MBM7122145.1"/>
    <property type="molecule type" value="Genomic_DNA"/>
</dbReference>
<protein>
    <recommendedName>
        <fullName evidence="1">Asparagine synthetase domain-containing protein</fullName>
    </recommendedName>
</protein>
<dbReference type="Pfam" id="PF00733">
    <property type="entry name" value="Asn_synthase"/>
    <property type="match status" value="1"/>
</dbReference>
<dbReference type="Proteomes" id="UP001430065">
    <property type="component" value="Unassembled WGS sequence"/>
</dbReference>